<reference evidence="1" key="1">
    <citation type="submission" date="2022-10" db="EMBL/GenBank/DDBJ databases">
        <title>Tapping the CABI collections for fungal endophytes: first genome assemblies for Collariella, Neodidymelliopsis, Ascochyta clinopodiicola, Didymella pomorum, Didymosphaeria variabile, Neocosmospora piperis and Neocucurbitaria cava.</title>
        <authorList>
            <person name="Hill R."/>
        </authorList>
    </citation>
    <scope>NUCLEOTIDE SEQUENCE</scope>
    <source>
        <strain evidence="1">IMI 355082</strain>
    </source>
</reference>
<dbReference type="Proteomes" id="UP001140453">
    <property type="component" value="Unassembled WGS sequence"/>
</dbReference>
<organism evidence="1 2">
    <name type="scientific">Gnomoniopsis smithogilvyi</name>
    <dbReference type="NCBI Taxonomy" id="1191159"/>
    <lineage>
        <taxon>Eukaryota</taxon>
        <taxon>Fungi</taxon>
        <taxon>Dikarya</taxon>
        <taxon>Ascomycota</taxon>
        <taxon>Pezizomycotina</taxon>
        <taxon>Sordariomycetes</taxon>
        <taxon>Sordariomycetidae</taxon>
        <taxon>Diaporthales</taxon>
        <taxon>Gnomoniaceae</taxon>
        <taxon>Gnomoniopsis</taxon>
    </lineage>
</organism>
<comment type="caution">
    <text evidence="1">The sequence shown here is derived from an EMBL/GenBank/DDBJ whole genome shotgun (WGS) entry which is preliminary data.</text>
</comment>
<evidence type="ECO:0000313" key="1">
    <source>
        <dbReference type="EMBL" id="KAJ4387264.1"/>
    </source>
</evidence>
<name>A0A9W8YKM4_9PEZI</name>
<protein>
    <submittedName>
        <fullName evidence="1">Uncharacterized protein</fullName>
    </submittedName>
</protein>
<dbReference type="EMBL" id="JAPEVB010000005">
    <property type="protein sequence ID" value="KAJ4387264.1"/>
    <property type="molecule type" value="Genomic_DNA"/>
</dbReference>
<accession>A0A9W8YKM4</accession>
<gene>
    <name evidence="1" type="ORF">N0V93_007853</name>
</gene>
<proteinExistence type="predicted"/>
<dbReference type="PANTHER" id="PTHR40619">
    <property type="entry name" value="FUNGAL STAND N-TERMINAL GOODBYE DOMAIN-CONTAINING PROTEIN"/>
    <property type="match status" value="1"/>
</dbReference>
<evidence type="ECO:0000313" key="2">
    <source>
        <dbReference type="Proteomes" id="UP001140453"/>
    </source>
</evidence>
<sequence>MSRRESRQNAVQAVDHAEVAEFMVTSLDGTIHPALLATPGSGIIVNAEGPSADPECLSEDVLGNLAEIYESCIEAQKEFIGIANKQRRKLRQPEFAVMVPHRWSDVSEAVVSSCNELERMTEVTDKSVPGSLGKLKSRFRKLCTHIEKGETFVSLIPDDALGCGSTLRGALGIIFSALKGTETHRKEVYDTLEELPFILTDRVANIKWFGHDEELHQRTAALFESIFRLLKHILSWLIKGTFGTGLKTLANPTGLTSGLLALRKEVHVKAERFRSHAAKLMAAFQINFDQFALVHQEKKFSQIGAMLLGMEENSQASRSQIMSVLAEVAARGQALEALIPLLVSSHEASRSIIQPTATPARVSCHADSNLLKATRRILETQPQPQLESTRKKLDCSDMVNEILEEYAYNVDLLRDDIDYLIGVISRPGRRVVDYDRLSAILSSSILSAWALVDEPSLLLIHGRTIPQPESAVSLASAQIVSQMLRSREVSRKPWNDETFIIPIAFFCGQHRRRDVVSSSNKVILNLILQLLDRGRYVFSEEAVQLCRQDMGGGDVSDFLLAFENLVTSLPADIFVIVVVDGIDFFSRTAKDREETRSIIACLVDLQRQGHIDATLKVLFTSATRPQFVEDLFDGDEVLNLPRSIAFRHLNSKSNWDFLTSPVNPDNGVEHME</sequence>
<dbReference type="AlphaFoldDB" id="A0A9W8YKM4"/>
<dbReference type="PANTHER" id="PTHR40619:SF3">
    <property type="entry name" value="FUNGAL STAND N-TERMINAL GOODBYE DOMAIN-CONTAINING PROTEIN"/>
    <property type="match status" value="1"/>
</dbReference>
<dbReference type="OrthoDB" id="5419927at2759"/>
<keyword evidence="2" id="KW-1185">Reference proteome</keyword>